<comment type="subcellular location">
    <subcellularLocation>
        <location evidence="1 14">Cell outer membrane</location>
        <topology evidence="1 14">Multi-pass membrane protein</topology>
    </subcellularLocation>
</comment>
<feature type="domain" description="TonB-dependent receptor-like beta-barrel" evidence="18">
    <location>
        <begin position="260"/>
        <end position="763"/>
    </location>
</feature>
<dbReference type="KEGG" id="cari:FNU76_18170"/>
<dbReference type="AlphaFoldDB" id="A0A516SIZ3"/>
<keyword evidence="6 14" id="KW-0812">Transmembrane</keyword>
<dbReference type="InterPro" id="IPR036942">
    <property type="entry name" value="Beta-barrel_TonB_sf"/>
</dbReference>
<evidence type="ECO:0000256" key="17">
    <source>
        <dbReference type="SAM" id="SignalP"/>
    </source>
</evidence>
<dbReference type="PROSITE" id="PS52016">
    <property type="entry name" value="TONB_DEPENDENT_REC_3"/>
    <property type="match status" value="1"/>
</dbReference>
<keyword evidence="21" id="KW-1185">Reference proteome</keyword>
<keyword evidence="8" id="KW-0408">Iron</keyword>
<reference evidence="21" key="1">
    <citation type="submission" date="2019-07" db="EMBL/GenBank/DDBJ databases">
        <title>Chitinimonas sp. nov., isolated from Ny-Alesund, arctica soil.</title>
        <authorList>
            <person name="Xu Q."/>
            <person name="Peng F."/>
        </authorList>
    </citation>
    <scope>NUCLEOTIDE SEQUENCE [LARGE SCALE GENOMIC DNA]</scope>
    <source>
        <strain evidence="21">R3-44</strain>
    </source>
</reference>
<dbReference type="InterPro" id="IPR000531">
    <property type="entry name" value="Beta-barrel_TonB"/>
</dbReference>
<evidence type="ECO:0000256" key="7">
    <source>
        <dbReference type="ARBA" id="ARBA00022729"/>
    </source>
</evidence>
<evidence type="ECO:0000256" key="13">
    <source>
        <dbReference type="ARBA" id="ARBA00023237"/>
    </source>
</evidence>
<evidence type="ECO:0000259" key="19">
    <source>
        <dbReference type="Pfam" id="PF07715"/>
    </source>
</evidence>
<keyword evidence="9" id="KW-0406">Ion transport</keyword>
<sequence>MRFKQSPLALLVAGLSASLWAADAVDANAEQSIKIEGKGVFAGGKMVYEEAAKARATVTKKAIEEKTSTANAYQLIDKLPGINAHSQDGSGLFGGTLTVRGFSASQMGFTVNGAPVNDSGGYEVYPMEYVDSENLEEIFVTQGTTDNDAPHIGATGGNVGLVLQKPQDAFRLRLTQTMGMNSLYKTFARIDTGKTGPVKSFISISDSHGNKWRGEGRARRFHIDANTMWNLGGGSEISGAVMYNKMDNHFLRRARMTDWQANREYDYDAKFAGRQIRPGVADNESGLTNYFELNRNPFENYQVTLKSKFMLSNNLSLDIDPYFWHGKGGGSSGTTLNETSYTSGMTGCPNGRPGRDLNGDGDCLDTNVLGYTISKTVTDRPGVTARLNWAVSGHKLMAAVWYEAARHRQTRPVVAVGANGIPLDIWADESITRADGSAYNGFSGGLARNWKTNTTVTQLTLQDGFDVGDNLSFLLGVRTPRTEREAISYGAGSEAEQAAFVRERGGQGGAVSDTRRWNQVLPNISAKYAINERSHAFVAISKNAKTPANFSLFESIQDNKLVGADSRFTSRELAPEKSLNVDLGYRYQGDSFNFNGSVFLVNFKDRQSQRTDDDGTKRNYNVGDTKKRGFELEFGTSQRKGVSFYGSASFIRERLSDDFVQYVGVNRAATGTTPETRAAQVALPTAGKTMTDAPKWLLGMGANYQKGGFAAGLGAKYTGKRYGDLMNQEVVPSSTVWDLNMAYKFASIAAMKRPTVRVAVSNLFDKNYLGGIPTTQINAQKLDVNNGLRVIDPGKNVALSVAGSAPSYDIGSPRFVSVSFTADF</sequence>
<feature type="signal peptide" evidence="17">
    <location>
        <begin position="1"/>
        <end position="21"/>
    </location>
</feature>
<evidence type="ECO:0000256" key="9">
    <source>
        <dbReference type="ARBA" id="ARBA00023065"/>
    </source>
</evidence>
<dbReference type="InterPro" id="IPR039426">
    <property type="entry name" value="TonB-dep_rcpt-like"/>
</dbReference>
<dbReference type="Pfam" id="PF07715">
    <property type="entry name" value="Plug"/>
    <property type="match status" value="1"/>
</dbReference>
<feature type="domain" description="TonB-dependent receptor plug" evidence="19">
    <location>
        <begin position="50"/>
        <end position="145"/>
    </location>
</feature>
<dbReference type="Proteomes" id="UP000317550">
    <property type="component" value="Chromosome"/>
</dbReference>
<evidence type="ECO:0000256" key="11">
    <source>
        <dbReference type="ARBA" id="ARBA00023136"/>
    </source>
</evidence>
<name>A0A516SIZ3_9NEIS</name>
<keyword evidence="7 17" id="KW-0732">Signal</keyword>
<dbReference type="InterPro" id="IPR010917">
    <property type="entry name" value="TonB_rcpt_CS"/>
</dbReference>
<dbReference type="OrthoDB" id="15609at2"/>
<evidence type="ECO:0000256" key="6">
    <source>
        <dbReference type="ARBA" id="ARBA00022692"/>
    </source>
</evidence>
<dbReference type="Gene3D" id="2.40.170.20">
    <property type="entry name" value="TonB-dependent receptor, beta-barrel domain"/>
    <property type="match status" value="1"/>
</dbReference>
<keyword evidence="3 14" id="KW-0813">Transport</keyword>
<evidence type="ECO:0000256" key="3">
    <source>
        <dbReference type="ARBA" id="ARBA00022448"/>
    </source>
</evidence>
<evidence type="ECO:0000256" key="4">
    <source>
        <dbReference type="ARBA" id="ARBA00022452"/>
    </source>
</evidence>
<evidence type="ECO:0000256" key="8">
    <source>
        <dbReference type="ARBA" id="ARBA00023004"/>
    </source>
</evidence>
<evidence type="ECO:0000256" key="10">
    <source>
        <dbReference type="ARBA" id="ARBA00023077"/>
    </source>
</evidence>
<proteinExistence type="inferred from homology"/>
<evidence type="ECO:0000313" key="20">
    <source>
        <dbReference type="EMBL" id="QDQ28116.1"/>
    </source>
</evidence>
<evidence type="ECO:0000256" key="15">
    <source>
        <dbReference type="PROSITE-ProRule" id="PRU10144"/>
    </source>
</evidence>
<keyword evidence="13 14" id="KW-0998">Cell outer membrane</keyword>
<dbReference type="InterPro" id="IPR012910">
    <property type="entry name" value="Plug_dom"/>
</dbReference>
<dbReference type="GO" id="GO:0009279">
    <property type="term" value="C:cell outer membrane"/>
    <property type="evidence" value="ECO:0007669"/>
    <property type="project" value="UniProtKB-SubCell"/>
</dbReference>
<evidence type="ECO:0000259" key="18">
    <source>
        <dbReference type="Pfam" id="PF00593"/>
    </source>
</evidence>
<evidence type="ECO:0000256" key="12">
    <source>
        <dbReference type="ARBA" id="ARBA00023170"/>
    </source>
</evidence>
<evidence type="ECO:0000256" key="1">
    <source>
        <dbReference type="ARBA" id="ARBA00004571"/>
    </source>
</evidence>
<evidence type="ECO:0000256" key="2">
    <source>
        <dbReference type="ARBA" id="ARBA00009810"/>
    </source>
</evidence>
<comment type="similarity">
    <text evidence="2 14 16">Belongs to the TonB-dependent receptor family.</text>
</comment>
<organism evidence="20 21">
    <name type="scientific">Chitinimonas arctica</name>
    <dbReference type="NCBI Taxonomy" id="2594795"/>
    <lineage>
        <taxon>Bacteria</taxon>
        <taxon>Pseudomonadati</taxon>
        <taxon>Pseudomonadota</taxon>
        <taxon>Betaproteobacteria</taxon>
        <taxon>Neisseriales</taxon>
        <taxon>Chitinibacteraceae</taxon>
        <taxon>Chitinimonas</taxon>
    </lineage>
</organism>
<keyword evidence="12 20" id="KW-0675">Receptor</keyword>
<evidence type="ECO:0000256" key="16">
    <source>
        <dbReference type="RuleBase" id="RU003357"/>
    </source>
</evidence>
<dbReference type="InterPro" id="IPR037066">
    <property type="entry name" value="Plug_dom_sf"/>
</dbReference>
<dbReference type="RefSeq" id="WP_144279503.1">
    <property type="nucleotide sequence ID" value="NZ_CP041730.1"/>
</dbReference>
<gene>
    <name evidence="20" type="ORF">FNU76_18170</name>
</gene>
<dbReference type="PANTHER" id="PTHR32552:SF89">
    <property type="entry name" value="CATECHOLATE SIDEROPHORE RECEPTOR FIU"/>
    <property type="match status" value="1"/>
</dbReference>
<dbReference type="Gene3D" id="2.170.130.10">
    <property type="entry name" value="TonB-dependent receptor, plug domain"/>
    <property type="match status" value="1"/>
</dbReference>
<dbReference type="GO" id="GO:0015344">
    <property type="term" value="F:siderophore uptake transmembrane transporter activity"/>
    <property type="evidence" value="ECO:0007669"/>
    <property type="project" value="TreeGrafter"/>
</dbReference>
<dbReference type="Pfam" id="PF00593">
    <property type="entry name" value="TonB_dep_Rec_b-barrel"/>
    <property type="match status" value="1"/>
</dbReference>
<dbReference type="EMBL" id="CP041730">
    <property type="protein sequence ID" value="QDQ28116.1"/>
    <property type="molecule type" value="Genomic_DNA"/>
</dbReference>
<keyword evidence="4 14" id="KW-1134">Transmembrane beta strand</keyword>
<dbReference type="PROSITE" id="PS01156">
    <property type="entry name" value="TONB_DEPENDENT_REC_2"/>
    <property type="match status" value="1"/>
</dbReference>
<keyword evidence="5" id="KW-0410">Iron transport</keyword>
<dbReference type="PANTHER" id="PTHR32552">
    <property type="entry name" value="FERRICHROME IRON RECEPTOR-RELATED"/>
    <property type="match status" value="1"/>
</dbReference>
<feature type="short sequence motif" description="TonB C-terminal box" evidence="15">
    <location>
        <begin position="807"/>
        <end position="824"/>
    </location>
</feature>
<evidence type="ECO:0000256" key="14">
    <source>
        <dbReference type="PROSITE-ProRule" id="PRU01360"/>
    </source>
</evidence>
<feature type="chain" id="PRO_5028400398" evidence="17">
    <location>
        <begin position="22"/>
        <end position="824"/>
    </location>
</feature>
<protein>
    <submittedName>
        <fullName evidence="20">TonB-dependent receptor</fullName>
    </submittedName>
</protein>
<evidence type="ECO:0000256" key="5">
    <source>
        <dbReference type="ARBA" id="ARBA00022496"/>
    </source>
</evidence>
<keyword evidence="10 16" id="KW-0798">TonB box</keyword>
<dbReference type="SUPFAM" id="SSF56935">
    <property type="entry name" value="Porins"/>
    <property type="match status" value="1"/>
</dbReference>
<keyword evidence="11 14" id="KW-0472">Membrane</keyword>
<evidence type="ECO:0000313" key="21">
    <source>
        <dbReference type="Proteomes" id="UP000317550"/>
    </source>
</evidence>
<accession>A0A516SIZ3</accession>